<dbReference type="EMBL" id="CP042476">
    <property type="protein sequence ID" value="QED36760.1"/>
    <property type="molecule type" value="Genomic_DNA"/>
</dbReference>
<evidence type="ECO:0000313" key="3">
    <source>
        <dbReference type="EMBL" id="QED36760.1"/>
    </source>
</evidence>
<proteinExistence type="predicted"/>
<dbReference type="OrthoDB" id="2582440at2"/>
<feature type="domain" description="Secretion system C-terminal sorting" evidence="2">
    <location>
        <begin position="519"/>
        <end position="573"/>
    </location>
</feature>
<gene>
    <name evidence="3" type="ORF">FK178_03125</name>
</gene>
<organism evidence="3 4">
    <name type="scientific">Antarcticibacterium arcticum</name>
    <dbReference type="NCBI Taxonomy" id="2585771"/>
    <lineage>
        <taxon>Bacteria</taxon>
        <taxon>Pseudomonadati</taxon>
        <taxon>Bacteroidota</taxon>
        <taxon>Flavobacteriia</taxon>
        <taxon>Flavobacteriales</taxon>
        <taxon>Flavobacteriaceae</taxon>
        <taxon>Antarcticibacterium</taxon>
    </lineage>
</organism>
<dbReference type="AlphaFoldDB" id="A0A5B8YFN6"/>
<dbReference type="NCBIfam" id="TIGR04183">
    <property type="entry name" value="Por_Secre_tail"/>
    <property type="match status" value="1"/>
</dbReference>
<name>A0A5B8YFN6_9FLAO</name>
<evidence type="ECO:0000256" key="1">
    <source>
        <dbReference type="ARBA" id="ARBA00022729"/>
    </source>
</evidence>
<dbReference type="Proteomes" id="UP000321954">
    <property type="component" value="Chromosome"/>
</dbReference>
<evidence type="ECO:0000313" key="4">
    <source>
        <dbReference type="Proteomes" id="UP000321954"/>
    </source>
</evidence>
<reference evidence="3 4" key="1">
    <citation type="submission" date="2019-08" db="EMBL/GenBank/DDBJ databases">
        <title>Antarcticibacterium arcticum sp. nov., a bacterium isolated from marine sediment of the Canadian Beaufort Sea.</title>
        <authorList>
            <person name="Lee Y.M."/>
            <person name="Baek K."/>
            <person name="Lee D.-H."/>
            <person name="Shin S.C."/>
            <person name="Jin Y.K."/>
            <person name="Park Y."/>
        </authorList>
    </citation>
    <scope>NUCLEOTIDE SEQUENCE [LARGE SCALE GENOMIC DNA]</scope>
    <source>
        <strain evidence="3 4">PAMC 28998</strain>
    </source>
</reference>
<keyword evidence="4" id="KW-1185">Reference proteome</keyword>
<protein>
    <submittedName>
        <fullName evidence="3">T9SS type A sorting domain-containing protein</fullName>
    </submittedName>
</protein>
<sequence>MKQIYVISLFFLPFWCFSQLYIKPNGNKESFLYARGGMVFVQKDIYLAKNPPGQLEASFYLRNEAQLLQGAEDSKNSGTGVLSVFQEGKATAYTYNYWSSPVENISGNSSFGNIFYEPLDLTHSRKAIITQELNGHANPLKISGRWIYKLSGSAYSDWEYVGNNFNVNPGEGFTMKGVDGTNTEIKLYGVDNNPGNEQRYDFRGRPHTGTIALDINKNEILLVGNPYPSALDLNMFLEENTTTTGIAYFWDSRPVSSHYLKDYEGGYGAYSPALGRNGYVPAVFKKYDELGNPVSETGRTGEYYARGFSPLAQGFIVEGLATGKVYFRNRYREFQKENPQLSEFKLAEAKIVEIPLIRLNIEFKGKYVRQLILAKHGEATTGADRSMDAKNLSPLETDAGWKLNNDIYLIDVRDDFHAPVPLSIITTRPEEITLTLAEVNHISGNIYVWDSVKNIYYNLKDQEITIPVTEGINEDLSLTFSKKLQEGDENKGTGKEYQIFQNNAFNRAEVISAAGLSIETIGIIDSRGRKIKEIKATANDMYHEIYTGNLSRGIYIIKITSGDGIVVSKKVIISN</sequence>
<keyword evidence="1" id="KW-0732">Signal</keyword>
<accession>A0A5B8YFN6</accession>
<dbReference type="KEGG" id="anp:FK178_03125"/>
<dbReference type="RefSeq" id="WP_146830899.1">
    <property type="nucleotide sequence ID" value="NZ_CP042476.1"/>
</dbReference>
<dbReference type="InterPro" id="IPR026444">
    <property type="entry name" value="Secre_tail"/>
</dbReference>
<dbReference type="Pfam" id="PF18962">
    <property type="entry name" value="Por_Secre_tail"/>
    <property type="match status" value="1"/>
</dbReference>
<evidence type="ECO:0000259" key="2">
    <source>
        <dbReference type="Pfam" id="PF18962"/>
    </source>
</evidence>